<dbReference type="InterPro" id="IPR013750">
    <property type="entry name" value="GHMP_kinase_C_dom"/>
</dbReference>
<dbReference type="AlphaFoldDB" id="A0A1A8XV26"/>
<dbReference type="STRING" id="1860102.ACCAA_50065"/>
<dbReference type="PIRSF" id="PIRSF010376">
    <property type="entry name" value="IspE"/>
    <property type="match status" value="1"/>
</dbReference>
<dbReference type="SUPFAM" id="SSF54211">
    <property type="entry name" value="Ribosomal protein S5 domain 2-like"/>
    <property type="match status" value="1"/>
</dbReference>
<evidence type="ECO:0000256" key="4">
    <source>
        <dbReference type="ARBA" id="ARBA00022679"/>
    </source>
</evidence>
<evidence type="ECO:0000256" key="1">
    <source>
        <dbReference type="ARBA" id="ARBA00009684"/>
    </source>
</evidence>
<dbReference type="RefSeq" id="WP_186407897.1">
    <property type="nucleotide sequence ID" value="NZ_FLQX01000127.1"/>
</dbReference>
<comment type="similarity">
    <text evidence="1 10">Belongs to the GHMP kinase family. IspE subfamily.</text>
</comment>
<gene>
    <name evidence="10 13" type="primary">ispE</name>
    <name evidence="13" type="ORF">ACCAA_50065</name>
</gene>
<dbReference type="SUPFAM" id="SSF55060">
    <property type="entry name" value="GHMP Kinase, C-terminal domain"/>
    <property type="match status" value="1"/>
</dbReference>
<comment type="pathway">
    <text evidence="10">Isoprenoid biosynthesis; isopentenyl diphosphate biosynthesis via DXP pathway; isopentenyl diphosphate from 1-deoxy-D-xylulose 5-phosphate: step 3/6.</text>
</comment>
<evidence type="ECO:0000256" key="2">
    <source>
        <dbReference type="ARBA" id="ARBA00012052"/>
    </source>
</evidence>
<feature type="active site" evidence="10">
    <location>
        <position position="144"/>
    </location>
</feature>
<evidence type="ECO:0000256" key="8">
    <source>
        <dbReference type="ARBA" id="ARBA00023229"/>
    </source>
</evidence>
<evidence type="ECO:0000256" key="6">
    <source>
        <dbReference type="ARBA" id="ARBA00022777"/>
    </source>
</evidence>
<keyword evidence="6 10" id="KW-0418">Kinase</keyword>
<dbReference type="NCBIfam" id="TIGR00154">
    <property type="entry name" value="ispE"/>
    <property type="match status" value="1"/>
</dbReference>
<name>A0A1A8XV26_9PROT</name>
<dbReference type="Pfam" id="PF08544">
    <property type="entry name" value="GHMP_kinases_C"/>
    <property type="match status" value="1"/>
</dbReference>
<dbReference type="InterPro" id="IPR036554">
    <property type="entry name" value="GHMP_kinase_C_sf"/>
</dbReference>
<dbReference type="EMBL" id="FLQX01000127">
    <property type="protein sequence ID" value="SBT07813.1"/>
    <property type="molecule type" value="Genomic_DNA"/>
</dbReference>
<dbReference type="NCBIfam" id="NF011202">
    <property type="entry name" value="PRK14608.1"/>
    <property type="match status" value="1"/>
</dbReference>
<dbReference type="GO" id="GO:0050515">
    <property type="term" value="F:4-(cytidine 5'-diphospho)-2-C-methyl-D-erythritol kinase activity"/>
    <property type="evidence" value="ECO:0007669"/>
    <property type="project" value="UniProtKB-UniRule"/>
</dbReference>
<dbReference type="InterPro" id="IPR004424">
    <property type="entry name" value="IspE"/>
</dbReference>
<keyword evidence="8 10" id="KW-0414">Isoprene biosynthesis</keyword>
<evidence type="ECO:0000256" key="5">
    <source>
        <dbReference type="ARBA" id="ARBA00022741"/>
    </source>
</evidence>
<dbReference type="HAMAP" id="MF_00061">
    <property type="entry name" value="IspE"/>
    <property type="match status" value="1"/>
</dbReference>
<evidence type="ECO:0000256" key="3">
    <source>
        <dbReference type="ARBA" id="ARBA00017473"/>
    </source>
</evidence>
<keyword evidence="7 10" id="KW-0067">ATP-binding</keyword>
<evidence type="ECO:0000256" key="10">
    <source>
        <dbReference type="HAMAP-Rule" id="MF_00061"/>
    </source>
</evidence>
<organism evidence="13 14">
    <name type="scientific">Candidatus Accumulibacter aalborgensis</name>
    <dbReference type="NCBI Taxonomy" id="1860102"/>
    <lineage>
        <taxon>Bacteria</taxon>
        <taxon>Pseudomonadati</taxon>
        <taxon>Pseudomonadota</taxon>
        <taxon>Betaproteobacteria</taxon>
        <taxon>Candidatus Accumulibacter</taxon>
    </lineage>
</organism>
<sequence length="290" mass="31159">MEATAQFWNWQSVYPAPAKLNLFLHVVGRRADGYHLLQTVFRFLDRGDSLRFVPRSDGAVHLVTPLPGVPAESDLTVRAARLLQAQTACRTGVDIRLEKRLPLGGGLGGGSSDAATVLLALNHLWQLGLPRRRLQEIGLALGADVPVFVFGRNAFAEGIGETLQAVDVPPSWYVVVEPPVQVPTAAIFGAPELTRDSLPISAQAWRQGFGGNDLEAVACARFPVIAEHLARLSACSPAHSPARMSGSGACVFAAFDRREEAESALQHLPSEMRGWLAAGLDQHPLLALAE</sequence>
<dbReference type="InterPro" id="IPR014721">
    <property type="entry name" value="Ribsml_uS5_D2-typ_fold_subgr"/>
</dbReference>
<proteinExistence type="inferred from homology"/>
<accession>A0A1A8XV26</accession>
<evidence type="ECO:0000256" key="7">
    <source>
        <dbReference type="ARBA" id="ARBA00022840"/>
    </source>
</evidence>
<dbReference type="Gene3D" id="3.30.70.890">
    <property type="entry name" value="GHMP kinase, C-terminal domain"/>
    <property type="match status" value="1"/>
</dbReference>
<reference evidence="13 14" key="1">
    <citation type="submission" date="2016-06" db="EMBL/GenBank/DDBJ databases">
        <authorList>
            <person name="Kjaerup R.B."/>
            <person name="Dalgaard T.S."/>
            <person name="Juul-Madsen H.R."/>
        </authorList>
    </citation>
    <scope>NUCLEOTIDE SEQUENCE [LARGE SCALE GENOMIC DNA]</scope>
    <source>
        <strain evidence="13">3</strain>
    </source>
</reference>
<dbReference type="Pfam" id="PF00288">
    <property type="entry name" value="GHMP_kinases_N"/>
    <property type="match status" value="1"/>
</dbReference>
<dbReference type="PANTHER" id="PTHR43527">
    <property type="entry name" value="4-DIPHOSPHOCYTIDYL-2-C-METHYL-D-ERYTHRITOL KINASE, CHLOROPLASTIC"/>
    <property type="match status" value="1"/>
</dbReference>
<comment type="function">
    <text evidence="10">Catalyzes the phosphorylation of the position 2 hydroxy group of 4-diphosphocytidyl-2C-methyl-D-erythritol.</text>
</comment>
<dbReference type="GO" id="GO:0005524">
    <property type="term" value="F:ATP binding"/>
    <property type="evidence" value="ECO:0007669"/>
    <property type="project" value="UniProtKB-UniRule"/>
</dbReference>
<feature type="domain" description="GHMP kinase C-terminal" evidence="12">
    <location>
        <begin position="240"/>
        <end position="272"/>
    </location>
</feature>
<dbReference type="PANTHER" id="PTHR43527:SF2">
    <property type="entry name" value="4-DIPHOSPHOCYTIDYL-2-C-METHYL-D-ERYTHRITOL KINASE, CHLOROPLASTIC"/>
    <property type="match status" value="1"/>
</dbReference>
<evidence type="ECO:0000259" key="12">
    <source>
        <dbReference type="Pfam" id="PF08544"/>
    </source>
</evidence>
<keyword evidence="4 10" id="KW-0808">Transferase</keyword>
<evidence type="ECO:0000313" key="14">
    <source>
        <dbReference type="Proteomes" id="UP000199169"/>
    </source>
</evidence>
<keyword evidence="14" id="KW-1185">Reference proteome</keyword>
<feature type="domain" description="GHMP kinase N-terminal" evidence="11">
    <location>
        <begin position="75"/>
        <end position="152"/>
    </location>
</feature>
<feature type="active site" evidence="10">
    <location>
        <position position="19"/>
    </location>
</feature>
<dbReference type="Proteomes" id="UP000199169">
    <property type="component" value="Unassembled WGS sequence"/>
</dbReference>
<dbReference type="UniPathway" id="UPA00056">
    <property type="reaction ID" value="UER00094"/>
</dbReference>
<keyword evidence="5 10" id="KW-0547">Nucleotide-binding</keyword>
<feature type="binding site" evidence="10">
    <location>
        <begin position="102"/>
        <end position="112"/>
    </location>
    <ligand>
        <name>ATP</name>
        <dbReference type="ChEBI" id="CHEBI:30616"/>
    </ligand>
</feature>
<dbReference type="EC" id="2.7.1.148" evidence="2 10"/>
<evidence type="ECO:0000256" key="9">
    <source>
        <dbReference type="ARBA" id="ARBA00032554"/>
    </source>
</evidence>
<evidence type="ECO:0000313" key="13">
    <source>
        <dbReference type="EMBL" id="SBT07813.1"/>
    </source>
</evidence>
<dbReference type="Gene3D" id="3.30.230.10">
    <property type="match status" value="1"/>
</dbReference>
<dbReference type="InterPro" id="IPR020568">
    <property type="entry name" value="Ribosomal_Su5_D2-typ_SF"/>
</dbReference>
<protein>
    <recommendedName>
        <fullName evidence="3 10">4-diphosphocytidyl-2-C-methyl-D-erythritol kinase</fullName>
        <shortName evidence="10">CMK</shortName>
        <ecNumber evidence="2 10">2.7.1.148</ecNumber>
    </recommendedName>
    <alternativeName>
        <fullName evidence="9 10">4-(cytidine-5'-diphospho)-2-C-methyl-D-erythritol kinase</fullName>
    </alternativeName>
</protein>
<comment type="catalytic activity">
    <reaction evidence="10">
        <text>4-CDP-2-C-methyl-D-erythritol + ATP = 4-CDP-2-C-methyl-D-erythritol 2-phosphate + ADP + H(+)</text>
        <dbReference type="Rhea" id="RHEA:18437"/>
        <dbReference type="ChEBI" id="CHEBI:15378"/>
        <dbReference type="ChEBI" id="CHEBI:30616"/>
        <dbReference type="ChEBI" id="CHEBI:57823"/>
        <dbReference type="ChEBI" id="CHEBI:57919"/>
        <dbReference type="ChEBI" id="CHEBI:456216"/>
        <dbReference type="EC" id="2.7.1.148"/>
    </reaction>
</comment>
<dbReference type="GO" id="GO:0019288">
    <property type="term" value="P:isopentenyl diphosphate biosynthetic process, methylerythritol 4-phosphate pathway"/>
    <property type="evidence" value="ECO:0007669"/>
    <property type="project" value="UniProtKB-UniRule"/>
</dbReference>
<dbReference type="InterPro" id="IPR006204">
    <property type="entry name" value="GHMP_kinase_N_dom"/>
</dbReference>
<dbReference type="GO" id="GO:0016114">
    <property type="term" value="P:terpenoid biosynthetic process"/>
    <property type="evidence" value="ECO:0007669"/>
    <property type="project" value="UniProtKB-UniRule"/>
</dbReference>
<evidence type="ECO:0000259" key="11">
    <source>
        <dbReference type="Pfam" id="PF00288"/>
    </source>
</evidence>